<evidence type="ECO:0000313" key="2">
    <source>
        <dbReference type="Proteomes" id="UP000248917"/>
    </source>
</evidence>
<reference evidence="1 2" key="1">
    <citation type="submission" date="2018-06" db="EMBL/GenBank/DDBJ databases">
        <title>Genomic Encyclopedia of Archaeal and Bacterial Type Strains, Phase II (KMG-II): from individual species to whole genera.</title>
        <authorList>
            <person name="Goeker M."/>
        </authorList>
    </citation>
    <scope>NUCLEOTIDE SEQUENCE [LARGE SCALE GENOMIC DNA]</scope>
    <source>
        <strain evidence="1 2">T4</strain>
    </source>
</reference>
<comment type="caution">
    <text evidence="1">The sequence shown here is derived from an EMBL/GenBank/DDBJ whole genome shotgun (WGS) entry which is preliminary data.</text>
</comment>
<dbReference type="EMBL" id="QKTX01000003">
    <property type="protein sequence ID" value="PZV85213.1"/>
    <property type="molecule type" value="Genomic_DNA"/>
</dbReference>
<protein>
    <submittedName>
        <fullName evidence="1">Uncharacterized protein</fullName>
    </submittedName>
</protein>
<accession>A0A326RVD7</accession>
<name>A0A326RVD7_9BACT</name>
<dbReference type="Proteomes" id="UP000248917">
    <property type="component" value="Unassembled WGS sequence"/>
</dbReference>
<proteinExistence type="predicted"/>
<sequence>MKFPRFWADSGFGELRNYRVDTIQLDNPASGEAVHFTLEISPS</sequence>
<dbReference type="AlphaFoldDB" id="A0A326RVD7"/>
<gene>
    <name evidence="1" type="ORF">CLV31_1032</name>
</gene>
<evidence type="ECO:0000313" key="1">
    <source>
        <dbReference type="EMBL" id="PZV85213.1"/>
    </source>
</evidence>
<keyword evidence="2" id="KW-1185">Reference proteome</keyword>
<organism evidence="1 2">
    <name type="scientific">Algoriphagus aquaeductus</name>
    <dbReference type="NCBI Taxonomy" id="475299"/>
    <lineage>
        <taxon>Bacteria</taxon>
        <taxon>Pseudomonadati</taxon>
        <taxon>Bacteroidota</taxon>
        <taxon>Cytophagia</taxon>
        <taxon>Cytophagales</taxon>
        <taxon>Cyclobacteriaceae</taxon>
        <taxon>Algoriphagus</taxon>
    </lineage>
</organism>